<dbReference type="GO" id="GO:0015679">
    <property type="term" value="P:plasma membrane copper ion transport"/>
    <property type="evidence" value="ECO:0007669"/>
    <property type="project" value="TreeGrafter"/>
</dbReference>
<dbReference type="PANTHER" id="PTHR30097:SF4">
    <property type="entry name" value="SLR6042 PROTEIN"/>
    <property type="match status" value="1"/>
</dbReference>
<evidence type="ECO:0000313" key="4">
    <source>
        <dbReference type="Proteomes" id="UP000295341"/>
    </source>
</evidence>
<keyword evidence="2" id="KW-0732">Signal</keyword>
<keyword evidence="1" id="KW-0813">Transport</keyword>
<dbReference type="PANTHER" id="PTHR30097">
    <property type="entry name" value="CATION EFFLUX SYSTEM PROTEIN CUSB"/>
    <property type="match status" value="1"/>
</dbReference>
<feature type="chain" id="PRO_5030099576" description="Multidrug efflux pump subunit AcrA (Membrane-fusion protein)" evidence="2">
    <location>
        <begin position="21"/>
        <end position="352"/>
    </location>
</feature>
<organism evidence="3 4">
    <name type="scientific">Panacagrimonas perspica</name>
    <dbReference type="NCBI Taxonomy" id="381431"/>
    <lineage>
        <taxon>Bacteria</taxon>
        <taxon>Pseudomonadati</taxon>
        <taxon>Pseudomonadota</taxon>
        <taxon>Gammaproteobacteria</taxon>
        <taxon>Nevskiales</taxon>
        <taxon>Nevskiaceae</taxon>
        <taxon>Panacagrimonas</taxon>
    </lineage>
</organism>
<comment type="caution">
    <text evidence="3">The sequence shown here is derived from an EMBL/GenBank/DDBJ whole genome shotgun (WGS) entry which is preliminary data.</text>
</comment>
<feature type="signal peptide" evidence="2">
    <location>
        <begin position="1"/>
        <end position="20"/>
    </location>
</feature>
<proteinExistence type="predicted"/>
<dbReference type="InterPro" id="IPR051909">
    <property type="entry name" value="MFP_Cation_Efflux"/>
</dbReference>
<evidence type="ECO:0008006" key="5">
    <source>
        <dbReference type="Google" id="ProtNLM"/>
    </source>
</evidence>
<dbReference type="Proteomes" id="UP000295341">
    <property type="component" value="Unassembled WGS sequence"/>
</dbReference>
<keyword evidence="4" id="KW-1185">Reference proteome</keyword>
<protein>
    <recommendedName>
        <fullName evidence="5">Multidrug efflux pump subunit AcrA (Membrane-fusion protein)</fullName>
    </recommendedName>
</protein>
<dbReference type="EMBL" id="SOBT01000008">
    <property type="protein sequence ID" value="TDU31008.1"/>
    <property type="molecule type" value="Genomic_DNA"/>
</dbReference>
<dbReference type="Gene3D" id="2.40.50.100">
    <property type="match status" value="1"/>
</dbReference>
<evidence type="ECO:0000256" key="2">
    <source>
        <dbReference type="SAM" id="SignalP"/>
    </source>
</evidence>
<dbReference type="RefSeq" id="WP_133879636.1">
    <property type="nucleotide sequence ID" value="NZ_MWIN01000022.1"/>
</dbReference>
<gene>
    <name evidence="3" type="ORF">DFR24_0366</name>
</gene>
<sequence>MRVASFLCASLLLLAGTVRAHDEGPAHHGAVPATVADRPHLGADGRLFVSKPLQHRLGIRTAAAADTGIQTQRLLGEVISHPDAPGVVTAPEPGRLEAVGAGWPVSGQRVKAGQELAVLRPLMSERDRAQRRAALAGIEQKRHLATVNLERMRLQSDARGQAPATDNVFLEQAEAERATQDRLYQLASEALQGRVVLRALASGVLTSPRVRPGDVVAAGAALFDISGASRVRIAADIWDARVAQDIRVARLDGAPAGAALSVRGVEPQASGTGWRLLLDAPPLADRPLLPGELVSVIIDVSRGACGGTAQAVWVHSEPEWFERRQGSGCDATAVAPGERVVVSGAALLDEYR</sequence>
<dbReference type="OrthoDB" id="7059230at2"/>
<evidence type="ECO:0000313" key="3">
    <source>
        <dbReference type="EMBL" id="TDU31008.1"/>
    </source>
</evidence>
<name>A0A4R7PAP5_9GAMM</name>
<evidence type="ECO:0000256" key="1">
    <source>
        <dbReference type="ARBA" id="ARBA00022448"/>
    </source>
</evidence>
<dbReference type="GO" id="GO:0060003">
    <property type="term" value="P:copper ion export"/>
    <property type="evidence" value="ECO:0007669"/>
    <property type="project" value="TreeGrafter"/>
</dbReference>
<reference evidence="3 4" key="1">
    <citation type="submission" date="2019-03" db="EMBL/GenBank/DDBJ databases">
        <title>Genomic Encyclopedia of Type Strains, Phase IV (KMG-IV): sequencing the most valuable type-strain genomes for metagenomic binning, comparative biology and taxonomic classification.</title>
        <authorList>
            <person name="Goeker M."/>
        </authorList>
    </citation>
    <scope>NUCLEOTIDE SEQUENCE [LARGE SCALE GENOMIC DNA]</scope>
    <source>
        <strain evidence="3 4">DSM 26377</strain>
    </source>
</reference>
<dbReference type="GO" id="GO:0030313">
    <property type="term" value="C:cell envelope"/>
    <property type="evidence" value="ECO:0007669"/>
    <property type="project" value="TreeGrafter"/>
</dbReference>
<accession>A0A4R7PAP5</accession>
<dbReference type="AlphaFoldDB" id="A0A4R7PAP5"/>